<evidence type="ECO:0000313" key="1">
    <source>
        <dbReference type="EMBL" id="KAG6945163.1"/>
    </source>
</evidence>
<protein>
    <submittedName>
        <fullName evidence="1">Uncharacterized protein</fullName>
    </submittedName>
</protein>
<gene>
    <name evidence="1" type="ORF">JG687_00017453</name>
</gene>
<reference evidence="1" key="1">
    <citation type="submission" date="2021-01" db="EMBL/GenBank/DDBJ databases">
        <title>Phytophthora aleatoria, a newly-described species from Pinus radiata is distinct from Phytophthora cactorum isolates based on comparative genomics.</title>
        <authorList>
            <person name="Mcdougal R."/>
            <person name="Panda P."/>
            <person name="Williams N."/>
            <person name="Studholme D.J."/>
        </authorList>
    </citation>
    <scope>NUCLEOTIDE SEQUENCE</scope>
    <source>
        <strain evidence="1">NZFS 3830</strain>
    </source>
</reference>
<sequence>MRDWQIYEFEWNTVSVVSKKELNEAIELILVATILHNMAVHDPVPKEWITREGCDGQDASDDLPSGASENRRAFLRNYMFDSSF</sequence>
<evidence type="ECO:0000313" key="2">
    <source>
        <dbReference type="Proteomes" id="UP000688947"/>
    </source>
</evidence>
<dbReference type="AlphaFoldDB" id="A0A8T1TRB9"/>
<accession>A0A8T1TRB9</accession>
<dbReference type="Proteomes" id="UP000688947">
    <property type="component" value="Unassembled WGS sequence"/>
</dbReference>
<comment type="caution">
    <text evidence="1">The sequence shown here is derived from an EMBL/GenBank/DDBJ whole genome shotgun (WGS) entry which is preliminary data.</text>
</comment>
<dbReference type="OrthoDB" id="10528518at2759"/>
<organism evidence="1 2">
    <name type="scientific">Phytophthora cactorum</name>
    <dbReference type="NCBI Taxonomy" id="29920"/>
    <lineage>
        <taxon>Eukaryota</taxon>
        <taxon>Sar</taxon>
        <taxon>Stramenopiles</taxon>
        <taxon>Oomycota</taxon>
        <taxon>Peronosporomycetes</taxon>
        <taxon>Peronosporales</taxon>
        <taxon>Peronosporaceae</taxon>
        <taxon>Phytophthora</taxon>
    </lineage>
</organism>
<dbReference type="EMBL" id="JAENGZ010002034">
    <property type="protein sequence ID" value="KAG6945163.1"/>
    <property type="molecule type" value="Genomic_DNA"/>
</dbReference>
<name>A0A8T1TRB9_9STRA</name>
<proteinExistence type="predicted"/>